<comment type="caution">
    <text evidence="2">The sequence shown here is derived from an EMBL/GenBank/DDBJ whole genome shotgun (WGS) entry which is preliminary data.</text>
</comment>
<feature type="chain" id="PRO_5030835605" description="Lipoprotein" evidence="1">
    <location>
        <begin position="25"/>
        <end position="290"/>
    </location>
</feature>
<dbReference type="EMBL" id="JACIDU010000002">
    <property type="protein sequence ID" value="MBB4102268.1"/>
    <property type="molecule type" value="Genomic_DNA"/>
</dbReference>
<evidence type="ECO:0000313" key="3">
    <source>
        <dbReference type="Proteomes" id="UP000584824"/>
    </source>
</evidence>
<evidence type="ECO:0000313" key="2">
    <source>
        <dbReference type="EMBL" id="MBB4102268.1"/>
    </source>
</evidence>
<dbReference type="Proteomes" id="UP000584824">
    <property type="component" value="Unassembled WGS sequence"/>
</dbReference>
<gene>
    <name evidence="2" type="ORF">GGQ66_000796</name>
</gene>
<evidence type="ECO:0000256" key="1">
    <source>
        <dbReference type="SAM" id="SignalP"/>
    </source>
</evidence>
<dbReference type="AlphaFoldDB" id="A0A7W6JZA7"/>
<keyword evidence="3" id="KW-1185">Reference proteome</keyword>
<protein>
    <recommendedName>
        <fullName evidence="4">Lipoprotein</fullName>
    </recommendedName>
</protein>
<reference evidence="2 3" key="1">
    <citation type="submission" date="2020-08" db="EMBL/GenBank/DDBJ databases">
        <title>Genomic Encyclopedia of Type Strains, Phase IV (KMG-IV): sequencing the most valuable type-strain genomes for metagenomic binning, comparative biology and taxonomic classification.</title>
        <authorList>
            <person name="Goeker M."/>
        </authorList>
    </citation>
    <scope>NUCLEOTIDE SEQUENCE [LARGE SCALE GENOMIC DNA]</scope>
    <source>
        <strain evidence="2 3">DSM 26385</strain>
    </source>
</reference>
<accession>A0A7W6JZA7</accession>
<keyword evidence="1" id="KW-0732">Signal</keyword>
<sequence>MTPIACRLPMSLALCLCLAPAVRAAEQCFQHKNDTTNALMILDLPDGDGDVLGVETGEINDVKEGYATSWDSTITGKRKGNQLDVKVEISIEGDKQVEKQAWHIEDGAVITDRNRYEPTDCQAAESGSFDNVPEHASEDISRGHCEAAEDVIFTCELDNNAVVSICAAPDRSTLAYRYGPPMMEPELTYPKDPVGSTKHFMIHTIGYAGGYNTGLGFKTGAYTYVVNERMISRGPSVAEKDMDGGVTLYEGKKIKFEAHCLGLDETSKGLNDLMDTIKQVPFFNEDGLVE</sequence>
<feature type="signal peptide" evidence="1">
    <location>
        <begin position="1"/>
        <end position="24"/>
    </location>
</feature>
<proteinExistence type="predicted"/>
<dbReference type="RefSeq" id="WP_183789617.1">
    <property type="nucleotide sequence ID" value="NZ_JACIDU010000002.1"/>
</dbReference>
<organism evidence="2 3">
    <name type="scientific">Allorhizobium borbori</name>
    <dbReference type="NCBI Taxonomy" id="485907"/>
    <lineage>
        <taxon>Bacteria</taxon>
        <taxon>Pseudomonadati</taxon>
        <taxon>Pseudomonadota</taxon>
        <taxon>Alphaproteobacteria</taxon>
        <taxon>Hyphomicrobiales</taxon>
        <taxon>Rhizobiaceae</taxon>
        <taxon>Rhizobium/Agrobacterium group</taxon>
        <taxon>Allorhizobium</taxon>
    </lineage>
</organism>
<name>A0A7W6JZA7_9HYPH</name>
<evidence type="ECO:0008006" key="4">
    <source>
        <dbReference type="Google" id="ProtNLM"/>
    </source>
</evidence>